<dbReference type="AlphaFoldDB" id="A0A2S4JND4"/>
<evidence type="ECO:0000259" key="4">
    <source>
        <dbReference type="Pfam" id="PF13407"/>
    </source>
</evidence>
<dbReference type="PANTHER" id="PTHR46847:SF2">
    <property type="entry name" value="ABC TRANSPORTER SUGAR-BINDING PROTEIN"/>
    <property type="match status" value="1"/>
</dbReference>
<accession>A0A2S4JND4</accession>
<evidence type="ECO:0000256" key="2">
    <source>
        <dbReference type="ARBA" id="ARBA00007639"/>
    </source>
</evidence>
<gene>
    <name evidence="5" type="ORF">AU468_09100</name>
</gene>
<evidence type="ECO:0000256" key="1">
    <source>
        <dbReference type="ARBA" id="ARBA00004196"/>
    </source>
</evidence>
<reference evidence="6" key="1">
    <citation type="submission" date="2015-12" db="EMBL/GenBank/DDBJ databases">
        <authorList>
            <person name="Lodha T.D."/>
            <person name="Chintalapati S."/>
            <person name="Chintalapati V.R."/>
            <person name="Sravanthi T."/>
        </authorList>
    </citation>
    <scope>NUCLEOTIDE SEQUENCE [LARGE SCALE GENOMIC DNA]</scope>
    <source>
        <strain evidence="6">JC133</strain>
    </source>
</reference>
<comment type="similarity">
    <text evidence="2">Belongs to the bacterial solute-binding protein 2 family.</text>
</comment>
<dbReference type="InterPro" id="IPR028082">
    <property type="entry name" value="Peripla_BP_I"/>
</dbReference>
<evidence type="ECO:0000313" key="5">
    <source>
        <dbReference type="EMBL" id="POR01012.1"/>
    </source>
</evidence>
<keyword evidence="6" id="KW-1185">Reference proteome</keyword>
<dbReference type="GO" id="GO:0030313">
    <property type="term" value="C:cell envelope"/>
    <property type="evidence" value="ECO:0007669"/>
    <property type="project" value="UniProtKB-SubCell"/>
</dbReference>
<proteinExistence type="inferred from homology"/>
<feature type="domain" description="Periplasmic binding protein" evidence="4">
    <location>
        <begin position="44"/>
        <end position="317"/>
    </location>
</feature>
<dbReference type="OrthoDB" id="245475at2"/>
<dbReference type="Proteomes" id="UP000237350">
    <property type="component" value="Unassembled WGS sequence"/>
</dbReference>
<keyword evidence="3" id="KW-0732">Signal</keyword>
<dbReference type="InterPro" id="IPR025997">
    <property type="entry name" value="SBP_2_dom"/>
</dbReference>
<evidence type="ECO:0000256" key="3">
    <source>
        <dbReference type="ARBA" id="ARBA00022729"/>
    </source>
</evidence>
<dbReference type="PANTHER" id="PTHR46847">
    <property type="entry name" value="D-ALLOSE-BINDING PERIPLASMIC PROTEIN-RELATED"/>
    <property type="match status" value="1"/>
</dbReference>
<dbReference type="EMBL" id="LPWH01000070">
    <property type="protein sequence ID" value="POR01012.1"/>
    <property type="molecule type" value="Genomic_DNA"/>
</dbReference>
<sequence>MILEQIPRLLRLCLVPFFLVAPLPVRGSTPGPSSPPGPEALFLVVFTPTTEGNTYWPEVHRAMAAAAEDLGVGIRFFEFPVDDRFAKFREGAALLRQDPAPAGAIFSVAFGQARPLAEVARERGIPFLIQGPLFPEEENALGGAPRKVFSNWTGTFREDEEEKGFLLAQTLIDAAAARGRHDGEGFIQVVGIGGDTSWFGSRLREAGLRRAVEADPRAQLLQTVPTRWTPEEGEAMAVRLLQRYPQVSVIWAASDQLALGAVQGIRSQGGSPGETHFTGGLDLSMTGLRAVRAGTLTATVASSVYSYAELVVYLYDYLQGIDFADEIGTDFSPRPYRVTGDNAAQVLELLKMYREVDYRRFSKHHNPGMGRYDFSLSRLPELLDDPGNSSPGAAP</sequence>
<dbReference type="CDD" id="cd06324">
    <property type="entry name" value="PBP1_ABC_sugar_binding-like"/>
    <property type="match status" value="1"/>
</dbReference>
<evidence type="ECO:0000313" key="6">
    <source>
        <dbReference type="Proteomes" id="UP000237350"/>
    </source>
</evidence>
<comment type="caution">
    <text evidence="5">The sequence shown here is derived from an EMBL/GenBank/DDBJ whole genome shotgun (WGS) entry which is preliminary data.</text>
</comment>
<comment type="subcellular location">
    <subcellularLocation>
        <location evidence="1">Cell envelope</location>
    </subcellularLocation>
</comment>
<organism evidence="5 6">
    <name type="scientific">Alkalispirochaeta sphaeroplastigenens</name>
    <dbReference type="NCBI Taxonomy" id="1187066"/>
    <lineage>
        <taxon>Bacteria</taxon>
        <taxon>Pseudomonadati</taxon>
        <taxon>Spirochaetota</taxon>
        <taxon>Spirochaetia</taxon>
        <taxon>Spirochaetales</taxon>
        <taxon>Spirochaetaceae</taxon>
        <taxon>Alkalispirochaeta</taxon>
    </lineage>
</organism>
<name>A0A2S4JND4_9SPIO</name>
<dbReference type="Gene3D" id="3.40.50.2300">
    <property type="match status" value="2"/>
</dbReference>
<dbReference type="SUPFAM" id="SSF53822">
    <property type="entry name" value="Periplasmic binding protein-like I"/>
    <property type="match status" value="1"/>
</dbReference>
<dbReference type="GO" id="GO:0030246">
    <property type="term" value="F:carbohydrate binding"/>
    <property type="evidence" value="ECO:0007669"/>
    <property type="project" value="UniProtKB-ARBA"/>
</dbReference>
<dbReference type="Pfam" id="PF13407">
    <property type="entry name" value="Peripla_BP_4"/>
    <property type="match status" value="1"/>
</dbReference>
<dbReference type="RefSeq" id="WP_103680441.1">
    <property type="nucleotide sequence ID" value="NZ_LPWH01000070.1"/>
</dbReference>
<protein>
    <recommendedName>
        <fullName evidence="4">Periplasmic binding protein domain-containing protein</fullName>
    </recommendedName>
</protein>